<dbReference type="EMBL" id="JACHGY010000001">
    <property type="protein sequence ID" value="MBB6428865.1"/>
    <property type="molecule type" value="Genomic_DNA"/>
</dbReference>
<dbReference type="GO" id="GO:0003677">
    <property type="term" value="F:DNA binding"/>
    <property type="evidence" value="ECO:0007669"/>
    <property type="project" value="InterPro"/>
</dbReference>
<protein>
    <recommendedName>
        <fullName evidence="1">Transposase IS200-like domain-containing protein</fullName>
    </recommendedName>
</protein>
<dbReference type="GO" id="GO:0006313">
    <property type="term" value="P:DNA transposition"/>
    <property type="evidence" value="ECO:0007669"/>
    <property type="project" value="InterPro"/>
</dbReference>
<reference evidence="2 3" key="1">
    <citation type="submission" date="2020-08" db="EMBL/GenBank/DDBJ databases">
        <title>Genomic Encyclopedia of Type Strains, Phase IV (KMG-IV): sequencing the most valuable type-strain genomes for metagenomic binning, comparative biology and taxonomic classification.</title>
        <authorList>
            <person name="Goeker M."/>
        </authorList>
    </citation>
    <scope>NUCLEOTIDE SEQUENCE [LARGE SCALE GENOMIC DNA]</scope>
    <source>
        <strain evidence="2 3">DSM 103725</strain>
    </source>
</reference>
<dbReference type="InterPro" id="IPR002686">
    <property type="entry name" value="Transposase_17"/>
</dbReference>
<evidence type="ECO:0000313" key="2">
    <source>
        <dbReference type="EMBL" id="MBB6428865.1"/>
    </source>
</evidence>
<evidence type="ECO:0000313" key="3">
    <source>
        <dbReference type="Proteomes" id="UP000541810"/>
    </source>
</evidence>
<dbReference type="Gene3D" id="3.30.70.1290">
    <property type="entry name" value="Transposase IS200-like"/>
    <property type="match status" value="1"/>
</dbReference>
<accession>A0A7X0LJ29</accession>
<dbReference type="SUPFAM" id="SSF143422">
    <property type="entry name" value="Transposase IS200-like"/>
    <property type="match status" value="1"/>
</dbReference>
<feature type="domain" description="Transposase IS200-like" evidence="1">
    <location>
        <begin position="26"/>
        <end position="150"/>
    </location>
</feature>
<keyword evidence="3" id="KW-1185">Reference proteome</keyword>
<gene>
    <name evidence="2" type="ORF">HNQ40_000671</name>
</gene>
<organism evidence="2 3">
    <name type="scientific">Algisphaera agarilytica</name>
    <dbReference type="NCBI Taxonomy" id="1385975"/>
    <lineage>
        <taxon>Bacteria</taxon>
        <taxon>Pseudomonadati</taxon>
        <taxon>Planctomycetota</taxon>
        <taxon>Phycisphaerae</taxon>
        <taxon>Phycisphaerales</taxon>
        <taxon>Phycisphaeraceae</taxon>
        <taxon>Algisphaera</taxon>
    </lineage>
</organism>
<dbReference type="RefSeq" id="WP_184676390.1">
    <property type="nucleotide sequence ID" value="NZ_JACHGY010000001.1"/>
</dbReference>
<sequence>MRPTKRNSGSTKRTFRGKHRFEHWLRDNQVYFITARVRGKFPAFNTEEAKSVFWDAFEHYTVAHGFVPWVTSLLGNHYHTLGYLKLGTELPRMMRGIHGRTAKRVNDLLVAEGLDRIKPFWIDSGRQNYFDGCIRDDLQARRAYRYTLIQSERHGVCDDWRTYDHTRVGLDIDRAVKRALELGAFMEGVRYKRYEGRHAD</sequence>
<name>A0A7X0LJ29_9BACT</name>
<dbReference type="Proteomes" id="UP000541810">
    <property type="component" value="Unassembled WGS sequence"/>
</dbReference>
<proteinExistence type="predicted"/>
<dbReference type="SMART" id="SM01321">
    <property type="entry name" value="Y1_Tnp"/>
    <property type="match status" value="1"/>
</dbReference>
<dbReference type="InterPro" id="IPR036515">
    <property type="entry name" value="Transposase_17_sf"/>
</dbReference>
<dbReference type="GO" id="GO:0004803">
    <property type="term" value="F:transposase activity"/>
    <property type="evidence" value="ECO:0007669"/>
    <property type="project" value="InterPro"/>
</dbReference>
<dbReference type="AlphaFoldDB" id="A0A7X0LJ29"/>
<comment type="caution">
    <text evidence="2">The sequence shown here is derived from an EMBL/GenBank/DDBJ whole genome shotgun (WGS) entry which is preliminary data.</text>
</comment>
<evidence type="ECO:0000259" key="1">
    <source>
        <dbReference type="SMART" id="SM01321"/>
    </source>
</evidence>